<proteinExistence type="predicted"/>
<keyword evidence="1" id="KW-1133">Transmembrane helix</keyword>
<feature type="transmembrane region" description="Helical" evidence="1">
    <location>
        <begin position="181"/>
        <end position="207"/>
    </location>
</feature>
<accession>A0A2H3DU52</accession>
<organism evidence="2 3">
    <name type="scientific">Armillaria gallica</name>
    <name type="common">Bulbous honey fungus</name>
    <name type="synonym">Armillaria bulbosa</name>
    <dbReference type="NCBI Taxonomy" id="47427"/>
    <lineage>
        <taxon>Eukaryota</taxon>
        <taxon>Fungi</taxon>
        <taxon>Dikarya</taxon>
        <taxon>Basidiomycota</taxon>
        <taxon>Agaricomycotina</taxon>
        <taxon>Agaricomycetes</taxon>
        <taxon>Agaricomycetidae</taxon>
        <taxon>Agaricales</taxon>
        <taxon>Marasmiineae</taxon>
        <taxon>Physalacriaceae</taxon>
        <taxon>Armillaria</taxon>
    </lineage>
</organism>
<feature type="transmembrane region" description="Helical" evidence="1">
    <location>
        <begin position="70"/>
        <end position="91"/>
    </location>
</feature>
<dbReference type="OrthoDB" id="3265004at2759"/>
<reference evidence="3" key="1">
    <citation type="journal article" date="2017" name="Nat. Ecol. Evol.">
        <title>Genome expansion and lineage-specific genetic innovations in the forest pathogenic fungi Armillaria.</title>
        <authorList>
            <person name="Sipos G."/>
            <person name="Prasanna A.N."/>
            <person name="Walter M.C."/>
            <person name="O'Connor E."/>
            <person name="Balint B."/>
            <person name="Krizsan K."/>
            <person name="Kiss B."/>
            <person name="Hess J."/>
            <person name="Varga T."/>
            <person name="Slot J."/>
            <person name="Riley R."/>
            <person name="Boka B."/>
            <person name="Rigling D."/>
            <person name="Barry K."/>
            <person name="Lee J."/>
            <person name="Mihaltcheva S."/>
            <person name="LaButti K."/>
            <person name="Lipzen A."/>
            <person name="Waldron R."/>
            <person name="Moloney N.M."/>
            <person name="Sperisen C."/>
            <person name="Kredics L."/>
            <person name="Vagvoelgyi C."/>
            <person name="Patrignani A."/>
            <person name="Fitzpatrick D."/>
            <person name="Nagy I."/>
            <person name="Doyle S."/>
            <person name="Anderson J.B."/>
            <person name="Grigoriev I.V."/>
            <person name="Gueldener U."/>
            <person name="Muensterkoetter M."/>
            <person name="Nagy L.G."/>
        </authorList>
    </citation>
    <scope>NUCLEOTIDE SEQUENCE [LARGE SCALE GENOMIC DNA]</scope>
    <source>
        <strain evidence="3">Ar21-2</strain>
    </source>
</reference>
<sequence>MNHCPIAPMSTQADIPSYTDNRTWEFQCLDAELNSMILYALLYGMYTGILTVTLWNIFFNKCWPIRRAMVVVIILLHALITINFAATWSRIHSSFIKNGHFFETVYLRLNNDHAASLEMGIPAFMSAIITDFYMIWCCWMVWGRCWLVVLPPILSLISATVAKITVVYYQYHININTPEAAIFPIISVLYISFVLVTTLWCTLLIIYRILTVAGAKRRADGRLNIYQHFIGVFVESSALYSISLIVFLALTVREDFGLYYLDAIAGIAKGVAPTLVIGRFAAGRRARPDDSWQGSVIGSASIRSCSQEHSGASFREDDRANSMLDGDLEAQRESPVTKPSSTRRSVCFVADYAHANTDHVSPETSPHLRNRSFIHDRSSLYEDNTLDSTVVDETTASSR</sequence>
<evidence type="ECO:0000256" key="1">
    <source>
        <dbReference type="SAM" id="Phobius"/>
    </source>
</evidence>
<feature type="transmembrane region" description="Helical" evidence="1">
    <location>
        <begin position="119"/>
        <end position="139"/>
    </location>
</feature>
<dbReference type="InParanoid" id="A0A2H3DU52"/>
<protein>
    <submittedName>
        <fullName evidence="2">Uncharacterized protein</fullName>
    </submittedName>
</protein>
<evidence type="ECO:0000313" key="3">
    <source>
        <dbReference type="Proteomes" id="UP000217790"/>
    </source>
</evidence>
<evidence type="ECO:0000313" key="2">
    <source>
        <dbReference type="EMBL" id="PBK95002.1"/>
    </source>
</evidence>
<name>A0A2H3DU52_ARMGA</name>
<dbReference type="AlphaFoldDB" id="A0A2H3DU52"/>
<feature type="transmembrane region" description="Helical" evidence="1">
    <location>
        <begin position="146"/>
        <end position="169"/>
    </location>
</feature>
<feature type="transmembrane region" description="Helical" evidence="1">
    <location>
        <begin position="228"/>
        <end position="252"/>
    </location>
</feature>
<feature type="transmembrane region" description="Helical" evidence="1">
    <location>
        <begin position="36"/>
        <end position="58"/>
    </location>
</feature>
<gene>
    <name evidence="2" type="ORF">ARMGADRAFT_1164511</name>
</gene>
<keyword evidence="1" id="KW-0472">Membrane</keyword>
<dbReference type="Proteomes" id="UP000217790">
    <property type="component" value="Unassembled WGS sequence"/>
</dbReference>
<dbReference type="EMBL" id="KZ293653">
    <property type="protein sequence ID" value="PBK95002.1"/>
    <property type="molecule type" value="Genomic_DNA"/>
</dbReference>
<keyword evidence="3" id="KW-1185">Reference proteome</keyword>
<keyword evidence="1" id="KW-0812">Transmembrane</keyword>
<feature type="transmembrane region" description="Helical" evidence="1">
    <location>
        <begin position="258"/>
        <end position="277"/>
    </location>
</feature>